<keyword evidence="1" id="KW-0663">Pyridoxal phosphate</keyword>
<organism evidence="3 4">
    <name type="scientific">Ogataea polymorpha</name>
    <dbReference type="NCBI Taxonomy" id="460523"/>
    <lineage>
        <taxon>Eukaryota</taxon>
        <taxon>Fungi</taxon>
        <taxon>Dikarya</taxon>
        <taxon>Ascomycota</taxon>
        <taxon>Saccharomycotina</taxon>
        <taxon>Pichiomycetes</taxon>
        <taxon>Pichiales</taxon>
        <taxon>Pichiaceae</taxon>
        <taxon>Ogataea</taxon>
    </lineage>
</organism>
<sequence>MLGHQIKSHFVLDENKLFVNHGSYGSVPKAVWSKYQELMLKDLSFPDEFTITEQQDLMIRSLKVLGEFVNTSFENLALVSNATSGITVVLRSLDLKKEDKFLIPSTIYAACANNIDYLSKRIGFSVTVLTLDYPIEDDEVIRLYEDELKSGEYKYCFFDAVTSMPGVRVPYEKLVQLSRKYGALSIVDGAHSIGLIELDLDAVKPDFFTSNLHKWLFLPRGAAFLYVDPKHQDSIQPLPISHTYKDSKFYQRFLFTASNNYTSFFCLDEALKFRQEICGGEKNIQNYCFGLARQVLNTLGGQEKFENSTQSLTTAMVNVKVDVSSELLQHIKDNFLEFKEYAAKGMFSKDSFVPVAYTSTSLFVRYSCQVYNELEDYKVAHSKFLEVLKSYERTVFTK</sequence>
<dbReference type="InterPro" id="IPR015422">
    <property type="entry name" value="PyrdxlP-dep_Trfase_small"/>
</dbReference>
<dbReference type="Proteomes" id="UP000788993">
    <property type="component" value="Unassembled WGS sequence"/>
</dbReference>
<evidence type="ECO:0000256" key="1">
    <source>
        <dbReference type="ARBA" id="ARBA00022898"/>
    </source>
</evidence>
<keyword evidence="4" id="KW-1185">Reference proteome</keyword>
<dbReference type="Gene3D" id="3.90.1150.10">
    <property type="entry name" value="Aspartate Aminotransferase, domain 1"/>
    <property type="match status" value="1"/>
</dbReference>
<dbReference type="PANTHER" id="PTHR43092">
    <property type="entry name" value="L-CYSTEINE DESULFHYDRASE"/>
    <property type="match status" value="1"/>
</dbReference>
<protein>
    <recommendedName>
        <fullName evidence="2">Aminotransferase class V domain-containing protein</fullName>
    </recommendedName>
</protein>
<reference evidence="3" key="1">
    <citation type="journal article" date="2021" name="Open Biol.">
        <title>Shared evolutionary footprints suggest mitochondrial oxidative damage underlies multiple complex I losses in fungi.</title>
        <authorList>
            <person name="Schikora-Tamarit M.A."/>
            <person name="Marcet-Houben M."/>
            <person name="Nosek J."/>
            <person name="Gabaldon T."/>
        </authorList>
    </citation>
    <scope>NUCLEOTIDE SEQUENCE</scope>
    <source>
        <strain evidence="3">NCAIM Y.01608</strain>
    </source>
</reference>
<evidence type="ECO:0000313" key="4">
    <source>
        <dbReference type="Proteomes" id="UP000788993"/>
    </source>
</evidence>
<dbReference type="PANTHER" id="PTHR43092:SF2">
    <property type="entry name" value="HERCYNYLCYSTEINE SULFOXIDE LYASE"/>
    <property type="match status" value="1"/>
</dbReference>
<accession>A0A9P8PSU8</accession>
<dbReference type="InterPro" id="IPR015421">
    <property type="entry name" value="PyrdxlP-dep_Trfase_major"/>
</dbReference>
<evidence type="ECO:0000259" key="2">
    <source>
        <dbReference type="Pfam" id="PF00266"/>
    </source>
</evidence>
<comment type="caution">
    <text evidence="3">The sequence shown here is derived from an EMBL/GenBank/DDBJ whole genome shotgun (WGS) entry which is preliminary data.</text>
</comment>
<dbReference type="Pfam" id="PF00266">
    <property type="entry name" value="Aminotran_5"/>
    <property type="match status" value="1"/>
</dbReference>
<dbReference type="AlphaFoldDB" id="A0A9P8PSU8"/>
<dbReference type="InterPro" id="IPR015424">
    <property type="entry name" value="PyrdxlP-dep_Trfase"/>
</dbReference>
<dbReference type="Gene3D" id="3.40.640.10">
    <property type="entry name" value="Type I PLP-dependent aspartate aminotransferase-like (Major domain)"/>
    <property type="match status" value="1"/>
</dbReference>
<evidence type="ECO:0000313" key="3">
    <source>
        <dbReference type="EMBL" id="KAH3676965.1"/>
    </source>
</evidence>
<dbReference type="SUPFAM" id="SSF53383">
    <property type="entry name" value="PLP-dependent transferases"/>
    <property type="match status" value="1"/>
</dbReference>
<proteinExistence type="predicted"/>
<reference evidence="3" key="2">
    <citation type="submission" date="2021-01" db="EMBL/GenBank/DDBJ databases">
        <authorList>
            <person name="Schikora-Tamarit M.A."/>
        </authorList>
    </citation>
    <scope>NUCLEOTIDE SEQUENCE</scope>
    <source>
        <strain evidence="3">NCAIM Y.01608</strain>
    </source>
</reference>
<dbReference type="InterPro" id="IPR000192">
    <property type="entry name" value="Aminotrans_V_dom"/>
</dbReference>
<dbReference type="EMBL" id="JAEUBD010000146">
    <property type="protein sequence ID" value="KAH3676965.1"/>
    <property type="molecule type" value="Genomic_DNA"/>
</dbReference>
<gene>
    <name evidence="3" type="ORF">OGATHE_001455</name>
</gene>
<name>A0A9P8PSU8_9ASCO</name>
<feature type="domain" description="Aminotransferase class V" evidence="2">
    <location>
        <begin position="65"/>
        <end position="322"/>
    </location>
</feature>